<dbReference type="AlphaFoldDB" id="A0A915BU25"/>
<keyword evidence="2" id="KW-1185">Reference proteome</keyword>
<evidence type="ECO:0000313" key="3">
    <source>
        <dbReference type="WBParaSite" id="PgR060_g004_t01"/>
    </source>
</evidence>
<sequence length="198" mass="22579">MLTAVITPRTWQHVVSQLRSLGNAVNGGKDLHFSSEKVGIGLNGQLHITQWPWPVHFLRPQAIIVAQAPSPEDDKGLQHAADRRGKLLGLWKATISDLERFWKIWTHDYLMSVRERHCMEHQQPSQVTDRAPLENEIVIVAEEGLPRAEWKLGKVEKLRKIHGGKTKAVNVKMSNGHVLMRPVNMLYPLEVSEKERET</sequence>
<evidence type="ECO:0000313" key="2">
    <source>
        <dbReference type="Proteomes" id="UP000887569"/>
    </source>
</evidence>
<name>A0A915BU25_PARUN</name>
<protein>
    <submittedName>
        <fullName evidence="3">DUF5641 domain-containing protein</fullName>
    </submittedName>
</protein>
<reference evidence="3" key="1">
    <citation type="submission" date="2022-11" db="UniProtKB">
        <authorList>
            <consortium name="WormBaseParasite"/>
        </authorList>
    </citation>
    <scope>IDENTIFICATION</scope>
</reference>
<dbReference type="Pfam" id="PF18701">
    <property type="entry name" value="DUF5641"/>
    <property type="match status" value="1"/>
</dbReference>
<proteinExistence type="predicted"/>
<dbReference type="InterPro" id="IPR040676">
    <property type="entry name" value="DUF5641"/>
</dbReference>
<accession>A0A915BU25</accession>
<feature type="domain" description="DUF5641" evidence="1">
    <location>
        <begin position="91"/>
        <end position="189"/>
    </location>
</feature>
<evidence type="ECO:0000259" key="1">
    <source>
        <dbReference type="Pfam" id="PF18701"/>
    </source>
</evidence>
<dbReference type="WBParaSite" id="PgR060_g004_t01">
    <property type="protein sequence ID" value="PgR060_g004_t01"/>
    <property type="gene ID" value="PgR060_g004"/>
</dbReference>
<organism evidence="2 3">
    <name type="scientific">Parascaris univalens</name>
    <name type="common">Nematode worm</name>
    <dbReference type="NCBI Taxonomy" id="6257"/>
    <lineage>
        <taxon>Eukaryota</taxon>
        <taxon>Metazoa</taxon>
        <taxon>Ecdysozoa</taxon>
        <taxon>Nematoda</taxon>
        <taxon>Chromadorea</taxon>
        <taxon>Rhabditida</taxon>
        <taxon>Spirurina</taxon>
        <taxon>Ascaridomorpha</taxon>
        <taxon>Ascaridoidea</taxon>
        <taxon>Ascarididae</taxon>
        <taxon>Parascaris</taxon>
    </lineage>
</organism>
<dbReference type="Proteomes" id="UP000887569">
    <property type="component" value="Unplaced"/>
</dbReference>